<evidence type="ECO:0000313" key="3">
    <source>
        <dbReference type="Proteomes" id="UP000541154"/>
    </source>
</evidence>
<organism evidence="2 3">
    <name type="scientific">Petromyces alliaceus</name>
    <name type="common">Aspergillus alliaceus</name>
    <dbReference type="NCBI Taxonomy" id="209559"/>
    <lineage>
        <taxon>Eukaryota</taxon>
        <taxon>Fungi</taxon>
        <taxon>Dikarya</taxon>
        <taxon>Ascomycota</taxon>
        <taxon>Pezizomycotina</taxon>
        <taxon>Eurotiomycetes</taxon>
        <taxon>Eurotiomycetidae</taxon>
        <taxon>Eurotiales</taxon>
        <taxon>Aspergillaceae</taxon>
        <taxon>Aspergillus</taxon>
        <taxon>Aspergillus subgen. Circumdati</taxon>
    </lineage>
</organism>
<dbReference type="EMBL" id="SPNV01000002">
    <property type="protein sequence ID" value="KAF5867229.1"/>
    <property type="molecule type" value="Genomic_DNA"/>
</dbReference>
<gene>
    <name evidence="2" type="ORF">ETB97_004150</name>
</gene>
<comment type="caution">
    <text evidence="2">The sequence shown here is derived from an EMBL/GenBank/DDBJ whole genome shotgun (WGS) entry which is preliminary data.</text>
</comment>
<reference evidence="2 3" key="1">
    <citation type="submission" date="2019-04" db="EMBL/GenBank/DDBJ databases">
        <title>Aspergillus burnettii sp. nov., novel species from soil in southeast Queensland.</title>
        <authorList>
            <person name="Gilchrist C.L.M."/>
            <person name="Pitt J.I."/>
            <person name="Lange L."/>
            <person name="Lacey H.J."/>
            <person name="Vuong D."/>
            <person name="Midgley D.J."/>
            <person name="Greenfield P."/>
            <person name="Bradbury M."/>
            <person name="Lacey E."/>
            <person name="Busk P.K."/>
            <person name="Pilgaard B."/>
            <person name="Chooi Y.H."/>
            <person name="Piggott A.M."/>
        </authorList>
    </citation>
    <scope>NUCLEOTIDE SEQUENCE [LARGE SCALE GENOMIC DNA]</scope>
    <source>
        <strain evidence="2 3">FRR 5400</strain>
    </source>
</reference>
<keyword evidence="3" id="KW-1185">Reference proteome</keyword>
<proteinExistence type="predicted"/>
<name>A0A8H6AH36_PETAA</name>
<feature type="compositionally biased region" description="Polar residues" evidence="1">
    <location>
        <begin position="1"/>
        <end position="10"/>
    </location>
</feature>
<accession>A0A8H6AH36</accession>
<protein>
    <submittedName>
        <fullName evidence="2">Uncharacterized protein</fullName>
    </submittedName>
</protein>
<sequence>MENALSSLTSADKGPAEMPVTEPCCPTGKHQLYLLKAMTFSSWKQSQERRCMQQERLEERVIVVFGLCDSLHGDPYGLLELDFEIEEPSVHGQSYRATSYAWEVRLAGDGSRNRFDMFLSLEKSRGRLSVYGDRKRHELGPGDLGRPSRLGENRLGGEHVFMYEPGALSLW</sequence>
<evidence type="ECO:0000256" key="1">
    <source>
        <dbReference type="SAM" id="MobiDB-lite"/>
    </source>
</evidence>
<feature type="region of interest" description="Disordered" evidence="1">
    <location>
        <begin position="1"/>
        <end position="20"/>
    </location>
</feature>
<evidence type="ECO:0000313" key="2">
    <source>
        <dbReference type="EMBL" id="KAF5867229.1"/>
    </source>
</evidence>
<dbReference type="Proteomes" id="UP000541154">
    <property type="component" value="Unassembled WGS sequence"/>
</dbReference>
<dbReference type="AlphaFoldDB" id="A0A8H6AH36"/>